<feature type="region of interest" description="Disordered" evidence="9">
    <location>
        <begin position="159"/>
        <end position="187"/>
    </location>
</feature>
<sequence>MTGFHDRDEYFMSLALEAAEKAYAESEIPIGCVLVKSGEVIATAYNKREQNQNTLAHAELLAIDSACKLFNSWRLDDVDCYVTLEPCHMCLSALQQARVCRIIYGAPSPKTGAIESIDNFFSNKNLNHYPEIKSGILAEKASNLLQNFFNKRREENKSLDKSLGGRSKRVRLRTDSQDIRDEENQSL</sequence>
<comment type="cofactor">
    <cofactor evidence="8">
        <name>Zn(2+)</name>
        <dbReference type="ChEBI" id="CHEBI:29105"/>
    </cofactor>
    <text evidence="8">Binds 1 zinc ion per subunit.</text>
</comment>
<dbReference type="InterPro" id="IPR016193">
    <property type="entry name" value="Cytidine_deaminase-like"/>
</dbReference>
<evidence type="ECO:0000256" key="7">
    <source>
        <dbReference type="ARBA" id="ARBA00048045"/>
    </source>
</evidence>
<feature type="binding site" evidence="8">
    <location>
        <position position="87"/>
    </location>
    <ligand>
        <name>Zn(2+)</name>
        <dbReference type="ChEBI" id="CHEBI:29105"/>
        <note>catalytic</note>
    </ligand>
</feature>
<evidence type="ECO:0000256" key="2">
    <source>
        <dbReference type="ARBA" id="ARBA00011738"/>
    </source>
</evidence>
<reference evidence="12" key="1">
    <citation type="submission" date="2018-02" db="EMBL/GenBank/DDBJ databases">
        <authorList>
            <person name="Holder M.E."/>
            <person name="Ajami N.J."/>
            <person name="Petrosino J.F."/>
        </authorList>
    </citation>
    <scope>NUCLEOTIDE SEQUENCE [LARGE SCALE GENOMIC DNA]</scope>
    <source>
        <strain evidence="12">CCUG 47711</strain>
    </source>
</reference>
<comment type="similarity">
    <text evidence="1">Belongs to the cytidine and deoxycytidylate deaminase family. ADAT2 subfamily.</text>
</comment>
<evidence type="ECO:0000256" key="8">
    <source>
        <dbReference type="HAMAP-Rule" id="MF_00972"/>
    </source>
</evidence>
<dbReference type="Proteomes" id="UP000237947">
    <property type="component" value="Chromosome"/>
</dbReference>
<dbReference type="InterPro" id="IPR016192">
    <property type="entry name" value="APOBEC/CMP_deaminase_Zn-bd"/>
</dbReference>
<dbReference type="InterPro" id="IPR028883">
    <property type="entry name" value="tRNA_aden_deaminase"/>
</dbReference>
<evidence type="ECO:0000256" key="3">
    <source>
        <dbReference type="ARBA" id="ARBA00022694"/>
    </source>
</evidence>
<comment type="function">
    <text evidence="8">Catalyzes the deamination of adenosine to inosine at the wobble position 34 of tRNA(Arg2).</text>
</comment>
<feature type="binding site" evidence="8">
    <location>
        <position position="57"/>
    </location>
    <ligand>
        <name>Zn(2+)</name>
        <dbReference type="ChEBI" id="CHEBI:29105"/>
        <note>catalytic</note>
    </ligand>
</feature>
<dbReference type="PANTHER" id="PTHR11079">
    <property type="entry name" value="CYTOSINE DEAMINASE FAMILY MEMBER"/>
    <property type="match status" value="1"/>
</dbReference>
<dbReference type="GO" id="GO:0002100">
    <property type="term" value="P:tRNA wobble adenosine to inosine editing"/>
    <property type="evidence" value="ECO:0007669"/>
    <property type="project" value="UniProtKB-UniRule"/>
</dbReference>
<dbReference type="EMBL" id="CP027226">
    <property type="protein sequence ID" value="AVM42496.1"/>
    <property type="molecule type" value="Genomic_DNA"/>
</dbReference>
<evidence type="ECO:0000256" key="4">
    <source>
        <dbReference type="ARBA" id="ARBA00022723"/>
    </source>
</evidence>
<feature type="binding site" evidence="8">
    <location>
        <position position="90"/>
    </location>
    <ligand>
        <name>Zn(2+)</name>
        <dbReference type="ChEBI" id="CHEBI:29105"/>
        <note>catalytic</note>
    </ligand>
</feature>
<keyword evidence="3 8" id="KW-0819">tRNA processing</keyword>
<dbReference type="RefSeq" id="WP_106012454.1">
    <property type="nucleotide sequence ID" value="NZ_CP027226.1"/>
</dbReference>
<evidence type="ECO:0000256" key="9">
    <source>
        <dbReference type="SAM" id="MobiDB-lite"/>
    </source>
</evidence>
<dbReference type="EC" id="3.5.4.33" evidence="8"/>
<evidence type="ECO:0000256" key="6">
    <source>
        <dbReference type="ARBA" id="ARBA00022833"/>
    </source>
</evidence>
<dbReference type="AlphaFoldDB" id="A0A2S0KN85"/>
<feature type="compositionally biased region" description="Basic and acidic residues" evidence="9">
    <location>
        <begin position="172"/>
        <end position="187"/>
    </location>
</feature>
<dbReference type="PROSITE" id="PS51747">
    <property type="entry name" value="CYT_DCMP_DEAMINASES_2"/>
    <property type="match status" value="1"/>
</dbReference>
<evidence type="ECO:0000256" key="1">
    <source>
        <dbReference type="ARBA" id="ARBA00010669"/>
    </source>
</evidence>
<dbReference type="HAMAP" id="MF_00972">
    <property type="entry name" value="tRNA_aden_deaminase"/>
    <property type="match status" value="1"/>
</dbReference>
<dbReference type="GO" id="GO:0052717">
    <property type="term" value="F:tRNA-specific adenosine-34 deaminase activity"/>
    <property type="evidence" value="ECO:0007669"/>
    <property type="project" value="UniProtKB-UniRule"/>
</dbReference>
<dbReference type="FunFam" id="3.40.140.10:FF:000005">
    <property type="entry name" value="tRNA-specific adenosine deaminase"/>
    <property type="match status" value="1"/>
</dbReference>
<dbReference type="OrthoDB" id="9802676at2"/>
<feature type="active site" description="Proton donor" evidence="8">
    <location>
        <position position="59"/>
    </location>
</feature>
<proteinExistence type="inferred from homology"/>
<accession>A0A2S0KN85</accession>
<keyword evidence="5 8" id="KW-0378">Hydrolase</keyword>
<keyword evidence="6 8" id="KW-0862">Zinc</keyword>
<feature type="domain" description="CMP/dCMP-type deaminase" evidence="10">
    <location>
        <begin position="6"/>
        <end position="117"/>
    </location>
</feature>
<dbReference type="InterPro" id="IPR002125">
    <property type="entry name" value="CMP_dCMP_dom"/>
</dbReference>
<gene>
    <name evidence="8" type="primary">tadA</name>
    <name evidence="11" type="ORF">C5Q98_04365</name>
</gene>
<dbReference type="KEGG" id="fsa:C5Q98_04365"/>
<comment type="catalytic activity">
    <reaction evidence="7 8">
        <text>adenosine(34) in tRNA + H2O + H(+) = inosine(34) in tRNA + NH4(+)</text>
        <dbReference type="Rhea" id="RHEA:43168"/>
        <dbReference type="Rhea" id="RHEA-COMP:10373"/>
        <dbReference type="Rhea" id="RHEA-COMP:10374"/>
        <dbReference type="ChEBI" id="CHEBI:15377"/>
        <dbReference type="ChEBI" id="CHEBI:15378"/>
        <dbReference type="ChEBI" id="CHEBI:28938"/>
        <dbReference type="ChEBI" id="CHEBI:74411"/>
        <dbReference type="ChEBI" id="CHEBI:82852"/>
        <dbReference type="EC" id="3.5.4.33"/>
    </reaction>
</comment>
<protein>
    <recommendedName>
        <fullName evidence="8">tRNA-specific adenosine deaminase</fullName>
        <ecNumber evidence="8">3.5.4.33</ecNumber>
    </recommendedName>
</protein>
<dbReference type="Gene3D" id="3.40.140.10">
    <property type="entry name" value="Cytidine Deaminase, domain 2"/>
    <property type="match status" value="1"/>
</dbReference>
<name>A0A2S0KN85_9FIRM</name>
<evidence type="ECO:0000256" key="5">
    <source>
        <dbReference type="ARBA" id="ARBA00022801"/>
    </source>
</evidence>
<dbReference type="CDD" id="cd01285">
    <property type="entry name" value="nucleoside_deaminase"/>
    <property type="match status" value="1"/>
</dbReference>
<dbReference type="PANTHER" id="PTHR11079:SF179">
    <property type="entry name" value="TRNA(ADENINE(34)) DEAMINASE, CHLOROPLASTIC"/>
    <property type="match status" value="1"/>
</dbReference>
<keyword evidence="12" id="KW-1185">Reference proteome</keyword>
<organism evidence="11 12">
    <name type="scientific">Fastidiosipila sanguinis</name>
    <dbReference type="NCBI Taxonomy" id="236753"/>
    <lineage>
        <taxon>Bacteria</taxon>
        <taxon>Bacillati</taxon>
        <taxon>Bacillota</taxon>
        <taxon>Clostridia</taxon>
        <taxon>Eubacteriales</taxon>
        <taxon>Oscillospiraceae</taxon>
        <taxon>Fastidiosipila</taxon>
    </lineage>
</organism>
<comment type="subunit">
    <text evidence="2 8">Homodimer.</text>
</comment>
<dbReference type="Pfam" id="PF00383">
    <property type="entry name" value="dCMP_cyt_deam_1"/>
    <property type="match status" value="1"/>
</dbReference>
<keyword evidence="4 8" id="KW-0479">Metal-binding</keyword>
<evidence type="ECO:0000259" key="10">
    <source>
        <dbReference type="PROSITE" id="PS51747"/>
    </source>
</evidence>
<dbReference type="PROSITE" id="PS00903">
    <property type="entry name" value="CYT_DCMP_DEAMINASES_1"/>
    <property type="match status" value="1"/>
</dbReference>
<dbReference type="SUPFAM" id="SSF53927">
    <property type="entry name" value="Cytidine deaminase-like"/>
    <property type="match status" value="1"/>
</dbReference>
<evidence type="ECO:0000313" key="12">
    <source>
        <dbReference type="Proteomes" id="UP000237947"/>
    </source>
</evidence>
<evidence type="ECO:0000313" key="11">
    <source>
        <dbReference type="EMBL" id="AVM42496.1"/>
    </source>
</evidence>
<dbReference type="GO" id="GO:0008270">
    <property type="term" value="F:zinc ion binding"/>
    <property type="evidence" value="ECO:0007669"/>
    <property type="project" value="UniProtKB-UniRule"/>
</dbReference>